<comment type="caution">
    <text evidence="1">The sequence shown here is derived from an EMBL/GenBank/DDBJ whole genome shotgun (WGS) entry which is preliminary data.</text>
</comment>
<accession>A0ACB7FAY9</accession>
<name>A0ACB7FAY9_NIBAL</name>
<reference evidence="1" key="1">
    <citation type="submission" date="2020-04" db="EMBL/GenBank/DDBJ databases">
        <title>A chromosome-scale assembly and high-density genetic map of the yellow drum (Nibea albiflora) genome.</title>
        <authorList>
            <person name="Xu D."/>
            <person name="Zhang W."/>
            <person name="Chen R."/>
            <person name="Tan P."/>
            <person name="Wang L."/>
            <person name="Song H."/>
            <person name="Tian L."/>
            <person name="Zhu Q."/>
            <person name="Wang B."/>
        </authorList>
    </citation>
    <scope>NUCLEOTIDE SEQUENCE</scope>
    <source>
        <strain evidence="1">ZJHYS-2018</strain>
    </source>
</reference>
<proteinExistence type="predicted"/>
<dbReference type="Proteomes" id="UP000805704">
    <property type="component" value="Chromosome 14"/>
</dbReference>
<dbReference type="EMBL" id="CM024802">
    <property type="protein sequence ID" value="KAG8011175.1"/>
    <property type="molecule type" value="Genomic_DNA"/>
</dbReference>
<organism evidence="1 2">
    <name type="scientific">Nibea albiflora</name>
    <name type="common">Yellow drum</name>
    <name type="synonym">Corvina albiflora</name>
    <dbReference type="NCBI Taxonomy" id="240163"/>
    <lineage>
        <taxon>Eukaryota</taxon>
        <taxon>Metazoa</taxon>
        <taxon>Chordata</taxon>
        <taxon>Craniata</taxon>
        <taxon>Vertebrata</taxon>
        <taxon>Euteleostomi</taxon>
        <taxon>Actinopterygii</taxon>
        <taxon>Neopterygii</taxon>
        <taxon>Teleostei</taxon>
        <taxon>Neoteleostei</taxon>
        <taxon>Acanthomorphata</taxon>
        <taxon>Eupercaria</taxon>
        <taxon>Sciaenidae</taxon>
        <taxon>Nibea</taxon>
    </lineage>
</organism>
<protein>
    <submittedName>
        <fullName evidence="1">Lysosome-associated membrane glycoprotein 5</fullName>
    </submittedName>
</protein>
<keyword evidence="2" id="KW-1185">Reference proteome</keyword>
<sequence>MAMGRLGFSTTESARLLLLGVLALSVVLAEQEGENLSGLSNNPDKAIFAVRENGTTCLMVEFAVKFLVPYDVLALNGIDLITEQAAFTLPRGAEIEGKCGNTESEIHIAWKNNAYTLRFYFSKEFRDKGSAVWKISKVQFVYDTSETSHFINAYNPGKHTASTHRLSALVTPAGRSFVCLAQQTLTLISSDHQKVITVSMYDIQIQPFDIASDFMFSEQPVSVMFNHLTVLTLFIVPLLAAYKCITDQRERLEETLPLILGFILALIIVITLTVYHFHLKLTATQPQLPRDRSMYKNM</sequence>
<evidence type="ECO:0000313" key="1">
    <source>
        <dbReference type="EMBL" id="KAG8011175.1"/>
    </source>
</evidence>
<gene>
    <name evidence="1" type="primary">LAMP5</name>
    <name evidence="1" type="ORF">GBF38_005849</name>
</gene>
<evidence type="ECO:0000313" key="2">
    <source>
        <dbReference type="Proteomes" id="UP000805704"/>
    </source>
</evidence>